<dbReference type="GO" id="GO:0006631">
    <property type="term" value="P:fatty acid metabolic process"/>
    <property type="evidence" value="ECO:0007669"/>
    <property type="project" value="TreeGrafter"/>
</dbReference>
<organism evidence="5 6">
    <name type="scientific">Micromonospora rifamycinica</name>
    <dbReference type="NCBI Taxonomy" id="291594"/>
    <lineage>
        <taxon>Bacteria</taxon>
        <taxon>Bacillati</taxon>
        <taxon>Actinomycetota</taxon>
        <taxon>Actinomycetes</taxon>
        <taxon>Micromonosporales</taxon>
        <taxon>Micromonosporaceae</taxon>
        <taxon>Micromonospora</taxon>
    </lineage>
</organism>
<keyword evidence="6" id="KW-1185">Reference proteome</keyword>
<comment type="similarity">
    <text evidence="1">Belongs to the ATP-dependent AMP-binding enzyme family.</text>
</comment>
<evidence type="ECO:0000259" key="4">
    <source>
        <dbReference type="Pfam" id="PF13193"/>
    </source>
</evidence>
<evidence type="ECO:0000313" key="6">
    <source>
        <dbReference type="Proteomes" id="UP000198226"/>
    </source>
</evidence>
<feature type="domain" description="AMP-binding enzyme C-terminal" evidence="4">
    <location>
        <begin position="416"/>
        <end position="491"/>
    </location>
</feature>
<dbReference type="PANTHER" id="PTHR43201:SF5">
    <property type="entry name" value="MEDIUM-CHAIN ACYL-COA LIGASE ACSF2, MITOCHONDRIAL"/>
    <property type="match status" value="1"/>
</dbReference>
<gene>
    <name evidence="5" type="ORF">GA0070623_2650</name>
</gene>
<dbReference type="Pfam" id="PF00501">
    <property type="entry name" value="AMP-binding"/>
    <property type="match status" value="1"/>
</dbReference>
<protein>
    <submittedName>
        <fullName evidence="5">Bile acid-coenzyme A ligase</fullName>
    </submittedName>
</protein>
<dbReference type="InterPro" id="IPR045851">
    <property type="entry name" value="AMP-bd_C_sf"/>
</dbReference>
<dbReference type="Pfam" id="PF13193">
    <property type="entry name" value="AMP-binding_C"/>
    <property type="match status" value="1"/>
</dbReference>
<dbReference type="Gene3D" id="3.30.300.30">
    <property type="match status" value="1"/>
</dbReference>
<dbReference type="InterPro" id="IPR020845">
    <property type="entry name" value="AMP-binding_CS"/>
</dbReference>
<evidence type="ECO:0000256" key="1">
    <source>
        <dbReference type="ARBA" id="ARBA00006432"/>
    </source>
</evidence>
<evidence type="ECO:0000259" key="3">
    <source>
        <dbReference type="Pfam" id="PF00501"/>
    </source>
</evidence>
<dbReference type="PANTHER" id="PTHR43201">
    <property type="entry name" value="ACYL-COA SYNTHETASE"/>
    <property type="match status" value="1"/>
</dbReference>
<dbReference type="AlphaFoldDB" id="A0A1C5IKM4"/>
<proteinExistence type="inferred from homology"/>
<accession>A0A1C5IKM4</accession>
<feature type="domain" description="AMP-dependent synthetase/ligase" evidence="3">
    <location>
        <begin position="21"/>
        <end position="357"/>
    </location>
</feature>
<dbReference type="RefSeq" id="WP_089004029.1">
    <property type="nucleotide sequence ID" value="NZ_LRMV01000007.1"/>
</dbReference>
<dbReference type="InterPro" id="IPR025110">
    <property type="entry name" value="AMP-bd_C"/>
</dbReference>
<evidence type="ECO:0000313" key="5">
    <source>
        <dbReference type="EMBL" id="SCG58892.1"/>
    </source>
</evidence>
<dbReference type="SUPFAM" id="SSF56801">
    <property type="entry name" value="Acetyl-CoA synthetase-like"/>
    <property type="match status" value="1"/>
</dbReference>
<dbReference type="PROSITE" id="PS00455">
    <property type="entry name" value="AMP_BINDING"/>
    <property type="match status" value="1"/>
</dbReference>
<dbReference type="OrthoDB" id="9803968at2"/>
<keyword evidence="2 5" id="KW-0436">Ligase</keyword>
<dbReference type="InterPro" id="IPR000873">
    <property type="entry name" value="AMP-dep_synth/lig_dom"/>
</dbReference>
<name>A0A1C5IKM4_9ACTN</name>
<dbReference type="Gene3D" id="3.40.50.12780">
    <property type="entry name" value="N-terminal domain of ligase-like"/>
    <property type="match status" value="1"/>
</dbReference>
<dbReference type="InterPro" id="IPR042099">
    <property type="entry name" value="ANL_N_sf"/>
</dbReference>
<dbReference type="Proteomes" id="UP000198226">
    <property type="component" value="Chromosome I"/>
</dbReference>
<reference evidence="6" key="1">
    <citation type="submission" date="2016-06" db="EMBL/GenBank/DDBJ databases">
        <authorList>
            <person name="Varghese N."/>
            <person name="Submissions Spin"/>
        </authorList>
    </citation>
    <scope>NUCLEOTIDE SEQUENCE [LARGE SCALE GENOMIC DNA]</scope>
    <source>
        <strain evidence="6">DSM 44983</strain>
    </source>
</reference>
<sequence length="505" mass="53790">MTGSVGGASDRGSVVDHALRAAALAMPSAEALVIDPGSAGNTLVWRDLERRTARLARHLDEVVAARAGGPCAVEVPAGRSASALLWLVAALRTALPVVLVDPSAPQRERAAVRRELRGAGLGLVVPAAGDGTVDERRPPGHLPALAGAPPRAAVPPHALVLASGGSTGRPKLVVDTTIRRPAAHEHLQVTSRLAWRADQTQLVTGRLHHAAPLTFFVRGLVDGNRLVVPSRYASSIAARLIEEQRVRWMQATPFQLQHLAAWLHEHPADLGSLRAVLHMSASCPPSVRRRWIDWVGAEHVFEIYGATEGLGLTVASGAEWLARPGTVGRGFYTRIRILDEAMRPVPRRAVGTVFLRSLGTPPTAVYLGGDARLATSPDGFGSVGDRGRLDEDGYLYLEPRRVDMINVAGENVYPAEVEAVLVGCPGIMDAAVTGVADDRLGARPVAVVTCWPGVTLDERAVLAYCRDRLSAFKTPLWIRVVDRIPVTPAGKVDRRGVADLVSGFG</sequence>
<evidence type="ECO:0000256" key="2">
    <source>
        <dbReference type="ARBA" id="ARBA00022598"/>
    </source>
</evidence>
<dbReference type="EMBL" id="LT607752">
    <property type="protein sequence ID" value="SCG58892.1"/>
    <property type="molecule type" value="Genomic_DNA"/>
</dbReference>
<dbReference type="GO" id="GO:0031956">
    <property type="term" value="F:medium-chain fatty acid-CoA ligase activity"/>
    <property type="evidence" value="ECO:0007669"/>
    <property type="project" value="TreeGrafter"/>
</dbReference>